<proteinExistence type="predicted"/>
<evidence type="ECO:0000313" key="1">
    <source>
        <dbReference type="EMBL" id="MBF9235580.1"/>
    </source>
</evidence>
<organism evidence="1 2">
    <name type="scientific">Microvirga alba</name>
    <dbReference type="NCBI Taxonomy" id="2791025"/>
    <lineage>
        <taxon>Bacteria</taxon>
        <taxon>Pseudomonadati</taxon>
        <taxon>Pseudomonadota</taxon>
        <taxon>Alphaproteobacteria</taxon>
        <taxon>Hyphomicrobiales</taxon>
        <taxon>Methylobacteriaceae</taxon>
        <taxon>Microvirga</taxon>
    </lineage>
</organism>
<reference evidence="1" key="1">
    <citation type="submission" date="2020-11" db="EMBL/GenBank/DDBJ databases">
        <authorList>
            <person name="Kim M.K."/>
        </authorList>
    </citation>
    <scope>NUCLEOTIDE SEQUENCE</scope>
    <source>
        <strain evidence="1">BT350</strain>
    </source>
</reference>
<name>A0A931FQ81_9HYPH</name>
<accession>A0A931FQ81</accession>
<dbReference type="RefSeq" id="WP_196273574.1">
    <property type="nucleotide sequence ID" value="NZ_JADQDO010000016.1"/>
</dbReference>
<sequence>MAHFAKVSDGIVRQVIVAEPEFFETFVDTSPGEWIQTSYNTHAGIHYGPNGQPDGGIALRKNFAGIGFTYDRQRDAFIPPQPFPSWLLDEESCTWQPPVEYPQDGGIYRWDEATRTWVSAQ</sequence>
<dbReference type="AlphaFoldDB" id="A0A931FQ81"/>
<dbReference type="Proteomes" id="UP000599312">
    <property type="component" value="Unassembled WGS sequence"/>
</dbReference>
<evidence type="ECO:0000313" key="2">
    <source>
        <dbReference type="Proteomes" id="UP000599312"/>
    </source>
</evidence>
<gene>
    <name evidence="1" type="ORF">I2H38_19645</name>
</gene>
<protein>
    <submittedName>
        <fullName evidence="1">Uncharacterized protein</fullName>
    </submittedName>
</protein>
<comment type="caution">
    <text evidence="1">The sequence shown here is derived from an EMBL/GenBank/DDBJ whole genome shotgun (WGS) entry which is preliminary data.</text>
</comment>
<keyword evidence="2" id="KW-1185">Reference proteome</keyword>
<dbReference type="EMBL" id="JADQDO010000016">
    <property type="protein sequence ID" value="MBF9235580.1"/>
    <property type="molecule type" value="Genomic_DNA"/>
</dbReference>